<dbReference type="EMBL" id="LR134142">
    <property type="protein sequence ID" value="VEA05100.1"/>
    <property type="molecule type" value="Genomic_DNA"/>
</dbReference>
<organism evidence="1 2">
    <name type="scientific">Salmonella enterica subsp. enterica serovar Sanjuan</name>
    <dbReference type="NCBI Taxonomy" id="1160765"/>
    <lineage>
        <taxon>Bacteria</taxon>
        <taxon>Pseudomonadati</taxon>
        <taxon>Pseudomonadota</taxon>
        <taxon>Gammaproteobacteria</taxon>
        <taxon>Enterobacterales</taxon>
        <taxon>Enterobacteriaceae</taxon>
        <taxon>Salmonella</taxon>
    </lineage>
</organism>
<name>A0A3S4F746_SALET</name>
<protein>
    <submittedName>
        <fullName evidence="1">Uncharacterized protein</fullName>
    </submittedName>
</protein>
<reference evidence="1 2" key="1">
    <citation type="submission" date="2018-12" db="EMBL/GenBank/DDBJ databases">
        <authorList>
            <consortium name="Pathogen Informatics"/>
        </authorList>
    </citation>
    <scope>NUCLEOTIDE SEQUENCE [LARGE SCALE GENOMIC DNA]</scope>
    <source>
        <strain evidence="1 2">NCTC7406</strain>
    </source>
</reference>
<accession>A0A3S4F746</accession>
<proteinExistence type="predicted"/>
<dbReference type="Proteomes" id="UP000276345">
    <property type="component" value="Chromosome"/>
</dbReference>
<dbReference type="AlphaFoldDB" id="A0A3S4F746"/>
<evidence type="ECO:0000313" key="2">
    <source>
        <dbReference type="Proteomes" id="UP000276345"/>
    </source>
</evidence>
<gene>
    <name evidence="1" type="ORF">NCTC7406_01747</name>
</gene>
<evidence type="ECO:0000313" key="1">
    <source>
        <dbReference type="EMBL" id="VEA05100.1"/>
    </source>
</evidence>
<sequence length="95" mass="10729">MILRFPGLIGHNAKRVRVDDFAGFCLTIDLILHFLAIKHPNGDDQVAMLVKMATKKMMTSVSGIAHFLAVFDSVTTDMTDYPCCKAKRLSMRRRE</sequence>